<keyword evidence="1" id="KW-0472">Membrane</keyword>
<feature type="transmembrane region" description="Helical" evidence="1">
    <location>
        <begin position="6"/>
        <end position="23"/>
    </location>
</feature>
<protein>
    <recommendedName>
        <fullName evidence="4">DUF1453 domain-containing protein</fullName>
    </recommendedName>
</protein>
<gene>
    <name evidence="2" type="ORF">GCM10009839_78940</name>
</gene>
<evidence type="ECO:0000313" key="2">
    <source>
        <dbReference type="EMBL" id="GAA2057663.1"/>
    </source>
</evidence>
<organism evidence="2 3">
    <name type="scientific">Catenulispora yoronensis</name>
    <dbReference type="NCBI Taxonomy" id="450799"/>
    <lineage>
        <taxon>Bacteria</taxon>
        <taxon>Bacillati</taxon>
        <taxon>Actinomycetota</taxon>
        <taxon>Actinomycetes</taxon>
        <taxon>Catenulisporales</taxon>
        <taxon>Catenulisporaceae</taxon>
        <taxon>Catenulispora</taxon>
    </lineage>
</organism>
<feature type="transmembrane region" description="Helical" evidence="1">
    <location>
        <begin position="135"/>
        <end position="154"/>
    </location>
</feature>
<feature type="transmembrane region" description="Helical" evidence="1">
    <location>
        <begin position="97"/>
        <end position="115"/>
    </location>
</feature>
<evidence type="ECO:0008006" key="4">
    <source>
        <dbReference type="Google" id="ProtNLM"/>
    </source>
</evidence>
<reference evidence="3" key="1">
    <citation type="journal article" date="2019" name="Int. J. Syst. Evol. Microbiol.">
        <title>The Global Catalogue of Microorganisms (GCM) 10K type strain sequencing project: providing services to taxonomists for standard genome sequencing and annotation.</title>
        <authorList>
            <consortium name="The Broad Institute Genomics Platform"/>
            <consortium name="The Broad Institute Genome Sequencing Center for Infectious Disease"/>
            <person name="Wu L."/>
            <person name="Ma J."/>
        </authorList>
    </citation>
    <scope>NUCLEOTIDE SEQUENCE [LARGE SCALE GENOMIC DNA]</scope>
    <source>
        <strain evidence="3">JCM 16014</strain>
    </source>
</reference>
<keyword evidence="3" id="KW-1185">Reference proteome</keyword>
<evidence type="ECO:0000313" key="3">
    <source>
        <dbReference type="Proteomes" id="UP001500751"/>
    </source>
</evidence>
<evidence type="ECO:0000256" key="1">
    <source>
        <dbReference type="SAM" id="Phobius"/>
    </source>
</evidence>
<sequence length="172" mass="18442">MDASVWIVNLVVLGAVLLSDLGYREVSILRLVRPVAVAAVIVPLFVKHPQTEGAGLLAEVGGAVVGVLLGLGAAALMEFDDDRRTGKVHSRAGYGYAALWTGVIAARLTFAYGAQHWFPAQIGGWMVRHRVTVDGLTDALLLMAVAMLLGRTGAMASRRLRLIRERIGAWDL</sequence>
<keyword evidence="1" id="KW-1133">Transmembrane helix</keyword>
<dbReference type="EMBL" id="BAAAQN010000068">
    <property type="protein sequence ID" value="GAA2057663.1"/>
    <property type="molecule type" value="Genomic_DNA"/>
</dbReference>
<feature type="transmembrane region" description="Helical" evidence="1">
    <location>
        <begin position="30"/>
        <end position="48"/>
    </location>
</feature>
<dbReference type="Proteomes" id="UP001500751">
    <property type="component" value="Unassembled WGS sequence"/>
</dbReference>
<feature type="transmembrane region" description="Helical" evidence="1">
    <location>
        <begin position="54"/>
        <end position="76"/>
    </location>
</feature>
<comment type="caution">
    <text evidence="2">The sequence shown here is derived from an EMBL/GenBank/DDBJ whole genome shotgun (WGS) entry which is preliminary data.</text>
</comment>
<name>A0ABP5H1R6_9ACTN</name>
<proteinExistence type="predicted"/>
<dbReference type="RefSeq" id="WP_344670844.1">
    <property type="nucleotide sequence ID" value="NZ_BAAAQN010000068.1"/>
</dbReference>
<accession>A0ABP5H1R6</accession>
<keyword evidence="1" id="KW-0812">Transmembrane</keyword>